<keyword evidence="3" id="KW-1185">Reference proteome</keyword>
<reference evidence="3" key="1">
    <citation type="journal article" date="2019" name="Int. J. Syst. Evol. Microbiol.">
        <title>The Global Catalogue of Microorganisms (GCM) 10K type strain sequencing project: providing services to taxonomists for standard genome sequencing and annotation.</title>
        <authorList>
            <consortium name="The Broad Institute Genomics Platform"/>
            <consortium name="The Broad Institute Genome Sequencing Center for Infectious Disease"/>
            <person name="Wu L."/>
            <person name="Ma J."/>
        </authorList>
    </citation>
    <scope>NUCLEOTIDE SEQUENCE [LARGE SCALE GENOMIC DNA]</scope>
    <source>
        <strain evidence="3">JCM 4816</strain>
    </source>
</reference>
<comment type="caution">
    <text evidence="2">The sequence shown here is derived from an EMBL/GenBank/DDBJ whole genome shotgun (WGS) entry which is preliminary data.</text>
</comment>
<dbReference type="InterPro" id="IPR012341">
    <property type="entry name" value="6hp_glycosidase-like_sf"/>
</dbReference>
<evidence type="ECO:0000313" key="3">
    <source>
        <dbReference type="Proteomes" id="UP001501455"/>
    </source>
</evidence>
<organism evidence="2 3">
    <name type="scientific">Streptomyces prasinosporus</name>
    <dbReference type="NCBI Taxonomy" id="68256"/>
    <lineage>
        <taxon>Bacteria</taxon>
        <taxon>Bacillati</taxon>
        <taxon>Actinomycetota</taxon>
        <taxon>Actinomycetes</taxon>
        <taxon>Kitasatosporales</taxon>
        <taxon>Streptomycetaceae</taxon>
        <taxon>Streptomyces</taxon>
        <taxon>Streptomyces albogriseolus group</taxon>
    </lineage>
</organism>
<feature type="domain" description="Alpha-L-rhamnosidase six-hairpin glycosidase" evidence="1">
    <location>
        <begin position="8"/>
        <end position="60"/>
    </location>
</feature>
<dbReference type="InterPro" id="IPR035396">
    <property type="entry name" value="Bac_rhamnosid6H"/>
</dbReference>
<gene>
    <name evidence="2" type="ORF">GCM10019016_013260</name>
</gene>
<dbReference type="PANTHER" id="PTHR33307:SF6">
    <property type="entry name" value="ALPHA-RHAMNOSIDASE (EUROFUNG)-RELATED"/>
    <property type="match status" value="1"/>
</dbReference>
<evidence type="ECO:0000313" key="2">
    <source>
        <dbReference type="EMBL" id="GAA3494227.1"/>
    </source>
</evidence>
<accession>A0ABP6TGB4</accession>
<dbReference type="InterPro" id="IPR016007">
    <property type="entry name" value="Alpha_rhamnosid"/>
</dbReference>
<proteinExistence type="predicted"/>
<dbReference type="Gene3D" id="1.50.10.10">
    <property type="match status" value="1"/>
</dbReference>
<dbReference type="Proteomes" id="UP001501455">
    <property type="component" value="Unassembled WGS sequence"/>
</dbReference>
<name>A0ABP6TGB4_9ACTN</name>
<dbReference type="EMBL" id="BAAAXF010000014">
    <property type="protein sequence ID" value="GAA3494227.1"/>
    <property type="molecule type" value="Genomic_DNA"/>
</dbReference>
<dbReference type="PANTHER" id="PTHR33307">
    <property type="entry name" value="ALPHA-RHAMNOSIDASE (EUROFUNG)"/>
    <property type="match status" value="1"/>
</dbReference>
<evidence type="ECO:0000259" key="1">
    <source>
        <dbReference type="Pfam" id="PF17389"/>
    </source>
</evidence>
<sequence length="83" mass="9222">MLTDTGHTDTGHTDTAYRLLTRRTFPSWGYQIDHGATTMWERWDSLWPDGAFQDPGMNSFTARRRCGSAGTPCGPTASSRTPV</sequence>
<protein>
    <recommendedName>
        <fullName evidence="1">Alpha-L-rhamnosidase six-hairpin glycosidase domain-containing protein</fullName>
    </recommendedName>
</protein>
<dbReference type="Pfam" id="PF17389">
    <property type="entry name" value="Bac_rhamnosid6H"/>
    <property type="match status" value="1"/>
</dbReference>
<dbReference type="RefSeq" id="WP_345574185.1">
    <property type="nucleotide sequence ID" value="NZ_BAAAXF010000014.1"/>
</dbReference>